<reference evidence="1" key="1">
    <citation type="journal article" date="2015" name="Nature">
        <title>Complex archaea that bridge the gap between prokaryotes and eukaryotes.</title>
        <authorList>
            <person name="Spang A."/>
            <person name="Saw J.H."/>
            <person name="Jorgensen S.L."/>
            <person name="Zaremba-Niedzwiedzka K."/>
            <person name="Martijn J."/>
            <person name="Lind A.E."/>
            <person name="van Eijk R."/>
            <person name="Schleper C."/>
            <person name="Guy L."/>
            <person name="Ettema T.J."/>
        </authorList>
    </citation>
    <scope>NUCLEOTIDE SEQUENCE</scope>
</reference>
<name>A0A0F9JCJ4_9ZZZZ</name>
<organism evidence="1">
    <name type="scientific">marine sediment metagenome</name>
    <dbReference type="NCBI Taxonomy" id="412755"/>
    <lineage>
        <taxon>unclassified sequences</taxon>
        <taxon>metagenomes</taxon>
        <taxon>ecological metagenomes</taxon>
    </lineage>
</organism>
<accession>A0A0F9JCJ4</accession>
<comment type="caution">
    <text evidence="1">The sequence shown here is derived from an EMBL/GenBank/DDBJ whole genome shotgun (WGS) entry which is preliminary data.</text>
</comment>
<dbReference type="AlphaFoldDB" id="A0A0F9JCJ4"/>
<gene>
    <name evidence="1" type="ORF">LCGC14_1545930</name>
</gene>
<proteinExistence type="predicted"/>
<dbReference type="EMBL" id="LAZR01011754">
    <property type="protein sequence ID" value="KKM60036.1"/>
    <property type="molecule type" value="Genomic_DNA"/>
</dbReference>
<sequence length="265" mass="29450">MSRTASTTAIYRPDLGQAVMEYVEGPTMGYIGLEVMPIFKTGMNSATYPVIPKEMLMKIPDVNRAPRGGYKRDDWEYERGLFLTSEKGREELLDDLERKLFDLEAPGLADFIATRRAWNFILRAQEKRIADKVFNASTFSANSITEEWDDATNAVPLTDVKTGKLSFRSTCGMLPDALIISYSTFEDLKNCDQIVNRLKYTYPMLKMNDMTSAELATAFGVPRVLVGGAVYDSAGKGIDASISNIWSNEYAALVKISSGADLTQP</sequence>
<feature type="non-terminal residue" evidence="1">
    <location>
        <position position="265"/>
    </location>
</feature>
<protein>
    <submittedName>
        <fullName evidence="1">Uncharacterized protein</fullName>
    </submittedName>
</protein>
<dbReference type="InterPro" id="IPR053738">
    <property type="entry name" value="Lambda_capsid_assembly"/>
</dbReference>
<dbReference type="Gene3D" id="3.90.1690.10">
    <property type="entry name" value="phage-related protein like domain"/>
    <property type="match status" value="1"/>
</dbReference>
<evidence type="ECO:0000313" key="1">
    <source>
        <dbReference type="EMBL" id="KKM60036.1"/>
    </source>
</evidence>